<gene>
    <name evidence="4" type="ORF">Q5716_12640</name>
</gene>
<dbReference type="Pfam" id="PF01547">
    <property type="entry name" value="SBP_bac_1"/>
    <property type="match status" value="1"/>
</dbReference>
<comment type="caution">
    <text evidence="4">The sequence shown here is derived from an EMBL/GenBank/DDBJ whole genome shotgun (WGS) entry which is preliminary data.</text>
</comment>
<reference evidence="4 5" key="1">
    <citation type="submission" date="2023-07" db="EMBL/GenBank/DDBJ databases">
        <title>Protaetiibacter sp. nov WY-16 isolated from soil.</title>
        <authorList>
            <person name="Liu B."/>
            <person name="Wan Y."/>
        </authorList>
    </citation>
    <scope>NUCLEOTIDE SEQUENCE [LARGE SCALE GENOMIC DNA]</scope>
    <source>
        <strain evidence="4 5">WY-16</strain>
    </source>
</reference>
<dbReference type="Gene3D" id="3.40.190.10">
    <property type="entry name" value="Periplasmic binding protein-like II"/>
    <property type="match status" value="2"/>
</dbReference>
<dbReference type="SUPFAM" id="SSF53850">
    <property type="entry name" value="Periplasmic binding protein-like II"/>
    <property type="match status" value="1"/>
</dbReference>
<evidence type="ECO:0000256" key="3">
    <source>
        <dbReference type="ARBA" id="ARBA00022729"/>
    </source>
</evidence>
<comment type="similarity">
    <text evidence="1">Belongs to the bacterial solute-binding protein 1 family.</text>
</comment>
<dbReference type="PROSITE" id="PS51257">
    <property type="entry name" value="PROKAR_LIPOPROTEIN"/>
    <property type="match status" value="1"/>
</dbReference>
<evidence type="ECO:0000313" key="5">
    <source>
        <dbReference type="Proteomes" id="UP001241072"/>
    </source>
</evidence>
<dbReference type="Proteomes" id="UP001241072">
    <property type="component" value="Unassembled WGS sequence"/>
</dbReference>
<evidence type="ECO:0000256" key="2">
    <source>
        <dbReference type="ARBA" id="ARBA00022448"/>
    </source>
</evidence>
<proteinExistence type="inferred from homology"/>
<name>A0ABT9BPX4_9MICO</name>
<organism evidence="4 5">
    <name type="scientific">Antiquaquibacter soli</name>
    <dbReference type="NCBI Taxonomy" id="3064523"/>
    <lineage>
        <taxon>Bacteria</taxon>
        <taxon>Bacillati</taxon>
        <taxon>Actinomycetota</taxon>
        <taxon>Actinomycetes</taxon>
        <taxon>Micrococcales</taxon>
        <taxon>Microbacteriaceae</taxon>
        <taxon>Antiquaquibacter</taxon>
    </lineage>
</organism>
<evidence type="ECO:0000256" key="1">
    <source>
        <dbReference type="ARBA" id="ARBA00008520"/>
    </source>
</evidence>
<dbReference type="EMBL" id="JAUQUB010000003">
    <property type="protein sequence ID" value="MDO7883078.1"/>
    <property type="molecule type" value="Genomic_DNA"/>
</dbReference>
<dbReference type="RefSeq" id="WP_305003508.1">
    <property type="nucleotide sequence ID" value="NZ_JAUQUB010000003.1"/>
</dbReference>
<dbReference type="InterPro" id="IPR006059">
    <property type="entry name" value="SBP"/>
</dbReference>
<protein>
    <submittedName>
        <fullName evidence="4">Sugar ABC transporter substrate-binding protein</fullName>
    </submittedName>
</protein>
<accession>A0ABT9BPX4</accession>
<dbReference type="CDD" id="cd13585">
    <property type="entry name" value="PBP2_TMBP_like"/>
    <property type="match status" value="1"/>
</dbReference>
<evidence type="ECO:0000313" key="4">
    <source>
        <dbReference type="EMBL" id="MDO7883078.1"/>
    </source>
</evidence>
<dbReference type="PANTHER" id="PTHR30061:SF50">
    <property type="entry name" value="MALTOSE_MALTODEXTRIN-BINDING PERIPLASMIC PROTEIN"/>
    <property type="match status" value="1"/>
</dbReference>
<keyword evidence="2" id="KW-0813">Transport</keyword>
<keyword evidence="5" id="KW-1185">Reference proteome</keyword>
<sequence>MSLHLSRVVAGVATAAVAGALLVGCSSGGSSDGGVTTISLWARDAQESFMPELVDGFNSTHDDIQVELTIISGGEFTQKFASATAGGNPPDVASMDLVLVPYYAQAGALLDLSDRVAGLDYWDDFDNAHIKTTEWDGKTIAVPFSAEASVLYYNKDLFRQAGLDPEDPPSTWDEMTAAAEKITALGNGNYGFYMSGNATGGNLFTVTPYMYAGGADLLTEGAGSANIDFDSEPATEALAFLRNMWESGYMPQDAKSDTGANFYATFATGTIGMQGGGAFGILDVIDKGTVDLGVTFLPGKNEGEKSSFAGGDDLIIPAGTKNPDAAWEFVKWATSVEAQEKYLADLGTTPTRLSVATGYYSDIDPRLATLAQALALGKTPVSPDVYPIFNNSGSPWNNLLQGAIFGSDSVENVATTQQEAAEKLITTGK</sequence>
<keyword evidence="3" id="KW-0732">Signal</keyword>
<dbReference type="PANTHER" id="PTHR30061">
    <property type="entry name" value="MALTOSE-BINDING PERIPLASMIC PROTEIN"/>
    <property type="match status" value="1"/>
</dbReference>